<evidence type="ECO:0000256" key="1">
    <source>
        <dbReference type="ARBA" id="ARBA00004162"/>
    </source>
</evidence>
<keyword evidence="10" id="KW-0812">Transmembrane</keyword>
<dbReference type="GO" id="GO:0004674">
    <property type="term" value="F:protein serine/threonine kinase activity"/>
    <property type="evidence" value="ECO:0007669"/>
    <property type="project" value="UniProtKB-KW"/>
</dbReference>
<name>A0A3B6DKF3_WHEAT</name>
<comment type="function">
    <text evidence="22">Receptor kinase that detects X.oryzae pv. oryzae protein Ax21 to promote innate immunity. Following X.oryzae pv. oryzae protein Ax21 detection, undergoes cleavage, releasing the processed protein kinase Xa21 chain.</text>
</comment>
<keyword evidence="12" id="KW-0677">Repeat</keyword>
<evidence type="ECO:0000256" key="25">
    <source>
        <dbReference type="PROSITE-ProRule" id="PRU10141"/>
    </source>
</evidence>
<dbReference type="GO" id="GO:0005886">
    <property type="term" value="C:plasma membrane"/>
    <property type="evidence" value="ECO:0007669"/>
    <property type="project" value="UniProtKB-SubCell"/>
</dbReference>
<evidence type="ECO:0000256" key="9">
    <source>
        <dbReference type="ARBA" id="ARBA00022679"/>
    </source>
</evidence>
<dbReference type="PROSITE" id="PS00108">
    <property type="entry name" value="PROTEIN_KINASE_ST"/>
    <property type="match status" value="1"/>
</dbReference>
<dbReference type="EC" id="2.7.11.1" evidence="4"/>
<organism evidence="28">
    <name type="scientific">Triticum aestivum</name>
    <name type="common">Wheat</name>
    <dbReference type="NCBI Taxonomy" id="4565"/>
    <lineage>
        <taxon>Eukaryota</taxon>
        <taxon>Viridiplantae</taxon>
        <taxon>Streptophyta</taxon>
        <taxon>Embryophyta</taxon>
        <taxon>Tracheophyta</taxon>
        <taxon>Spermatophyta</taxon>
        <taxon>Magnoliopsida</taxon>
        <taxon>Liliopsida</taxon>
        <taxon>Poales</taxon>
        <taxon>Poaceae</taxon>
        <taxon>BOP clade</taxon>
        <taxon>Pooideae</taxon>
        <taxon>Triticodae</taxon>
        <taxon>Triticeae</taxon>
        <taxon>Triticinae</taxon>
        <taxon>Triticum</taxon>
    </lineage>
</organism>
<evidence type="ECO:0000256" key="14">
    <source>
        <dbReference type="ARBA" id="ARBA00022777"/>
    </source>
</evidence>
<sequence length="956" mass="103955">MVNLLAFLLLLSYGAGSIHCSAVSHGNRTDVHSLLEFKAATNDPTGALRSWDRSVHYCNWTGVVCSSLKPGRVAALILPGQSLSGEITPSLGNLTYLKIINLSFNGFSGQLPPLNQLRELISLDLSSNSFQGIIPDSLTNCSNLKTIDLSRNMLEGPIPTKIGSLYNLLGMDLSRNNLTGVIPPSIGNATHLQTLILQENELGGSIPDVFGQWSDMIGFTVGENRLSGRIPPSIFNLTSLQSLGLYANKLQGELPLDIGAPLPEIIVFTLGQNMLEGHIPASLGNASGLELIDLSSNSFVGEIPTFGKLLNLEYLNLGHSILESSESQRWESLYGLTNCSNLFMLSLDNNQLLGAIPDLVGKLSTHLTSLHLSGNNLSRIVPSSLANLTSIIDLDLSNNSLTGTIEGWLGSLKNLQSLDLHGNNFVGFIPPSFGNLSELTILSLAQNEFKGHIPSTLGKLSQLSRLDFSYNNLLSGKIPDDLGKCQGLVTIQMDHNNLTGVIPTSLGNLLSLEMLNLSYNDLSGVIPTVLSDLQLLSKLDLSYNRLQGAIPRNGVFEHPANVSLDGNQGLCGRATGFHVPSCPDASPRTGRHYRLITVLIPIIGFLSLALLTEKFPRVSYWDLARATGNFSEINLIGEGSYSSVYKGKLKQVKTEIAVKILDLEIPGAEGSFALECKALRGIRHRNIVPLITECSAIDKKGNNFRALIYAFMPNGNLDTWLHHQGNQAARKHLGLAQRISIATNIADALDYLHHDSRRPIIHCDLKPSNILLDIHMNACLGDFGIARFYVDSKLRTVGDSSSIAANGTLGYMAPEYAESGHASTCGDVYSFGIVVLEMLTGKRPTDHMFRNELTIVKFVETNFPDHTLNFLDSCLRDECNDAVNQVAAGPENPTIFQSLLSLLWIALLCTCQSPTERLNMRDVATQMHKINMVNTGGRVRSSTSFRRLVSWASQRS</sequence>
<dbReference type="Gene3D" id="3.80.10.10">
    <property type="entry name" value="Ribonuclease Inhibitor"/>
    <property type="match status" value="2"/>
</dbReference>
<keyword evidence="11 26" id="KW-0732">Signal</keyword>
<accession>A0A3B6DKF3</accession>
<keyword evidence="15 25" id="KW-0067">ATP-binding</keyword>
<evidence type="ECO:0000256" key="23">
    <source>
        <dbReference type="ARBA" id="ARBA00056628"/>
    </source>
</evidence>
<dbReference type="PROSITE" id="PS50011">
    <property type="entry name" value="PROTEIN_KINASE_DOM"/>
    <property type="match status" value="1"/>
</dbReference>
<dbReference type="PROSITE" id="PS51450">
    <property type="entry name" value="LRR"/>
    <property type="match status" value="1"/>
</dbReference>
<evidence type="ECO:0000256" key="8">
    <source>
        <dbReference type="ARBA" id="ARBA00022614"/>
    </source>
</evidence>
<dbReference type="GO" id="GO:0005789">
    <property type="term" value="C:endoplasmic reticulum membrane"/>
    <property type="evidence" value="ECO:0007669"/>
    <property type="project" value="UniProtKB-SubCell"/>
</dbReference>
<keyword evidence="17" id="KW-0472">Membrane</keyword>
<keyword evidence="13 25" id="KW-0547">Nucleotide-binding</keyword>
<keyword evidence="19" id="KW-0325">Glycoprotein</keyword>
<keyword evidence="16" id="KW-1133">Transmembrane helix</keyword>
<protein>
    <recommendedName>
        <fullName evidence="24">Receptor kinase-like protein Xa21</fullName>
        <ecNumber evidence="4">2.7.11.1</ecNumber>
    </recommendedName>
</protein>
<dbReference type="InterPro" id="IPR017441">
    <property type="entry name" value="Protein_kinase_ATP_BS"/>
</dbReference>
<evidence type="ECO:0000256" key="15">
    <source>
        <dbReference type="ARBA" id="ARBA00022840"/>
    </source>
</evidence>
<dbReference type="InterPro" id="IPR003591">
    <property type="entry name" value="Leu-rich_rpt_typical-subtyp"/>
</dbReference>
<comment type="similarity">
    <text evidence="3">Belongs to the protein kinase superfamily. Ser/Thr protein kinase family.</text>
</comment>
<dbReference type="PANTHER" id="PTHR48056:SF89">
    <property type="entry name" value="OS06G0585982 PROTEIN"/>
    <property type="match status" value="1"/>
</dbReference>
<dbReference type="Pfam" id="PF13855">
    <property type="entry name" value="LRR_8"/>
    <property type="match status" value="2"/>
</dbReference>
<evidence type="ECO:0000256" key="20">
    <source>
        <dbReference type="ARBA" id="ARBA00047899"/>
    </source>
</evidence>
<evidence type="ECO:0000256" key="13">
    <source>
        <dbReference type="ARBA" id="ARBA00022741"/>
    </source>
</evidence>
<dbReference type="InterPro" id="IPR008271">
    <property type="entry name" value="Ser/Thr_kinase_AS"/>
</dbReference>
<evidence type="ECO:0000256" key="11">
    <source>
        <dbReference type="ARBA" id="ARBA00022729"/>
    </source>
</evidence>
<evidence type="ECO:0000313" key="28">
    <source>
        <dbReference type="EnsemblPlants" id="TraesCS2D02G475300.1"/>
    </source>
</evidence>
<dbReference type="FunFam" id="3.30.200.20:FF:000432">
    <property type="entry name" value="LRR receptor-like serine/threonine-protein kinase EFR"/>
    <property type="match status" value="1"/>
</dbReference>
<dbReference type="Proteomes" id="UP000019116">
    <property type="component" value="Chromosome 2D"/>
</dbReference>
<keyword evidence="7" id="KW-0597">Phosphoprotein</keyword>
<comment type="catalytic activity">
    <reaction evidence="21">
        <text>L-seryl-[protein] + ATP = O-phospho-L-seryl-[protein] + ADP + H(+)</text>
        <dbReference type="Rhea" id="RHEA:17989"/>
        <dbReference type="Rhea" id="RHEA-COMP:9863"/>
        <dbReference type="Rhea" id="RHEA-COMP:11604"/>
        <dbReference type="ChEBI" id="CHEBI:15378"/>
        <dbReference type="ChEBI" id="CHEBI:29999"/>
        <dbReference type="ChEBI" id="CHEBI:30616"/>
        <dbReference type="ChEBI" id="CHEBI:83421"/>
        <dbReference type="ChEBI" id="CHEBI:456216"/>
        <dbReference type="EC" id="2.7.11.1"/>
    </reaction>
</comment>
<keyword evidence="29" id="KW-1185">Reference proteome</keyword>
<dbReference type="Gramene" id="TraesCS2D03G1062300.1">
    <property type="protein sequence ID" value="TraesCS2D03G1062300.1.CDS"/>
    <property type="gene ID" value="TraesCS2D03G1062300"/>
</dbReference>
<dbReference type="FunFam" id="3.80.10.10:FF:000095">
    <property type="entry name" value="LRR receptor-like serine/threonine-protein kinase GSO1"/>
    <property type="match status" value="2"/>
</dbReference>
<dbReference type="OrthoDB" id="1394818at2759"/>
<dbReference type="InterPro" id="IPR011009">
    <property type="entry name" value="Kinase-like_dom_sf"/>
</dbReference>
<dbReference type="Pfam" id="PF00069">
    <property type="entry name" value="Pkinase"/>
    <property type="match status" value="1"/>
</dbReference>
<feature type="binding site" evidence="25">
    <location>
        <position position="659"/>
    </location>
    <ligand>
        <name>ATP</name>
        <dbReference type="ChEBI" id="CHEBI:30616"/>
    </ligand>
</feature>
<dbReference type="PANTHER" id="PTHR48056">
    <property type="entry name" value="LRR RECEPTOR-LIKE SERINE/THREONINE-PROTEIN KINASE-RELATED"/>
    <property type="match status" value="1"/>
</dbReference>
<evidence type="ECO:0000256" key="26">
    <source>
        <dbReference type="SAM" id="SignalP"/>
    </source>
</evidence>
<proteinExistence type="inferred from homology"/>
<dbReference type="SUPFAM" id="SSF56112">
    <property type="entry name" value="Protein kinase-like (PK-like)"/>
    <property type="match status" value="1"/>
</dbReference>
<evidence type="ECO:0000256" key="17">
    <source>
        <dbReference type="ARBA" id="ARBA00023136"/>
    </source>
</evidence>
<evidence type="ECO:0000256" key="21">
    <source>
        <dbReference type="ARBA" id="ARBA00048679"/>
    </source>
</evidence>
<dbReference type="PROSITE" id="PS00107">
    <property type="entry name" value="PROTEIN_KINASE_ATP"/>
    <property type="match status" value="1"/>
</dbReference>
<dbReference type="SMART" id="SM00369">
    <property type="entry name" value="LRR_TYP"/>
    <property type="match status" value="8"/>
</dbReference>
<feature type="chain" id="PRO_5043173089" description="Receptor kinase-like protein Xa21" evidence="26">
    <location>
        <begin position="21"/>
        <end position="956"/>
    </location>
</feature>
<dbReference type="Gene3D" id="3.30.200.20">
    <property type="entry name" value="Phosphorylase Kinase, domain 1"/>
    <property type="match status" value="1"/>
</dbReference>
<evidence type="ECO:0000256" key="3">
    <source>
        <dbReference type="ARBA" id="ARBA00008684"/>
    </source>
</evidence>
<dbReference type="OMA" id="CLRDECN"/>
<dbReference type="EnsemblPlants" id="TraesCS2D02G475300.1">
    <property type="protein sequence ID" value="TraesCS2D02G475300.1"/>
    <property type="gene ID" value="TraesCS2D02G475300"/>
</dbReference>
<dbReference type="Gramene" id="TraesCS2D02G475300.1">
    <property type="protein sequence ID" value="TraesCS2D02G475300.1"/>
    <property type="gene ID" value="TraesCS2D02G475300"/>
</dbReference>
<feature type="domain" description="Protein kinase" evidence="27">
    <location>
        <begin position="630"/>
        <end position="905"/>
    </location>
</feature>
<dbReference type="SUPFAM" id="SSF52058">
    <property type="entry name" value="L domain-like"/>
    <property type="match status" value="2"/>
</dbReference>
<evidence type="ECO:0000259" key="27">
    <source>
        <dbReference type="PROSITE" id="PS50011"/>
    </source>
</evidence>
<dbReference type="InterPro" id="IPR013210">
    <property type="entry name" value="LRR_N_plant-typ"/>
</dbReference>
<evidence type="ECO:0000256" key="24">
    <source>
        <dbReference type="ARBA" id="ARBA00072040"/>
    </source>
</evidence>
<keyword evidence="9" id="KW-0808">Transferase</keyword>
<evidence type="ECO:0000256" key="10">
    <source>
        <dbReference type="ARBA" id="ARBA00022692"/>
    </source>
</evidence>
<dbReference type="InterPro" id="IPR032675">
    <property type="entry name" value="LRR_dom_sf"/>
</dbReference>
<evidence type="ECO:0000256" key="12">
    <source>
        <dbReference type="ARBA" id="ARBA00022737"/>
    </source>
</evidence>
<comment type="subcellular location">
    <subcellularLocation>
        <location evidence="1">Cell membrane</location>
        <topology evidence="1">Single-pass membrane protein</topology>
    </subcellularLocation>
    <subcellularLocation>
        <location evidence="2">Endoplasmic reticulum membrane</location>
        <topology evidence="2">Single-pass membrane protein</topology>
    </subcellularLocation>
</comment>
<evidence type="ECO:0000256" key="4">
    <source>
        <dbReference type="ARBA" id="ARBA00012513"/>
    </source>
</evidence>
<comment type="catalytic activity">
    <reaction evidence="20">
        <text>L-threonyl-[protein] + ATP = O-phospho-L-threonyl-[protein] + ADP + H(+)</text>
        <dbReference type="Rhea" id="RHEA:46608"/>
        <dbReference type="Rhea" id="RHEA-COMP:11060"/>
        <dbReference type="Rhea" id="RHEA-COMP:11605"/>
        <dbReference type="ChEBI" id="CHEBI:15378"/>
        <dbReference type="ChEBI" id="CHEBI:30013"/>
        <dbReference type="ChEBI" id="CHEBI:30616"/>
        <dbReference type="ChEBI" id="CHEBI:61977"/>
        <dbReference type="ChEBI" id="CHEBI:456216"/>
        <dbReference type="EC" id="2.7.11.1"/>
    </reaction>
</comment>
<dbReference type="InterPro" id="IPR050647">
    <property type="entry name" value="Plant_LRR-RLKs"/>
</dbReference>
<evidence type="ECO:0000256" key="22">
    <source>
        <dbReference type="ARBA" id="ARBA00054320"/>
    </source>
</evidence>
<dbReference type="FunFam" id="1.10.510.10:FF:000358">
    <property type="entry name" value="Putative leucine-rich repeat receptor-like serine/threonine-protein kinase"/>
    <property type="match status" value="1"/>
</dbReference>
<comment type="function">
    <text evidence="23">The processed protein kinase Xa21 chain released by protein cleavage after X.oryzae pv. oryzae protein Ax21 detection translocates into the nucleus where it can bind and regulate WRKY62, a transcription factor. Confers resistance to the bacterial pathogen X.oryzae pv. oryzae (Xoo).</text>
</comment>
<dbReference type="AlphaFoldDB" id="A0A3B6DKF3"/>
<evidence type="ECO:0000256" key="5">
    <source>
        <dbReference type="ARBA" id="ARBA00022475"/>
    </source>
</evidence>
<dbReference type="Pfam" id="PF08263">
    <property type="entry name" value="LRRNT_2"/>
    <property type="match status" value="1"/>
</dbReference>
<dbReference type="SMART" id="SM00220">
    <property type="entry name" value="S_TKc"/>
    <property type="match status" value="1"/>
</dbReference>
<keyword evidence="8" id="KW-0433">Leucine-rich repeat</keyword>
<evidence type="ECO:0000256" key="16">
    <source>
        <dbReference type="ARBA" id="ARBA00022989"/>
    </source>
</evidence>
<dbReference type="Gene3D" id="1.10.510.10">
    <property type="entry name" value="Transferase(Phosphotransferase) domain 1"/>
    <property type="match status" value="1"/>
</dbReference>
<dbReference type="SMR" id="A0A3B6DKF3"/>
<keyword evidence="6" id="KW-0723">Serine/threonine-protein kinase</keyword>
<keyword evidence="14" id="KW-0418">Kinase</keyword>
<dbReference type="Pfam" id="PF00560">
    <property type="entry name" value="LRR_1"/>
    <property type="match status" value="5"/>
</dbReference>
<evidence type="ECO:0000256" key="7">
    <source>
        <dbReference type="ARBA" id="ARBA00022553"/>
    </source>
</evidence>
<dbReference type="InterPro" id="IPR001611">
    <property type="entry name" value="Leu-rich_rpt"/>
</dbReference>
<evidence type="ECO:0000313" key="29">
    <source>
        <dbReference type="Proteomes" id="UP000019116"/>
    </source>
</evidence>
<dbReference type="GO" id="GO:0005524">
    <property type="term" value="F:ATP binding"/>
    <property type="evidence" value="ECO:0007669"/>
    <property type="project" value="UniProtKB-UniRule"/>
</dbReference>
<evidence type="ECO:0000256" key="19">
    <source>
        <dbReference type="ARBA" id="ARBA00023180"/>
    </source>
</evidence>
<evidence type="ECO:0000256" key="18">
    <source>
        <dbReference type="ARBA" id="ARBA00023170"/>
    </source>
</evidence>
<evidence type="ECO:0000256" key="6">
    <source>
        <dbReference type="ARBA" id="ARBA00022527"/>
    </source>
</evidence>
<keyword evidence="18" id="KW-0675">Receptor</keyword>
<keyword evidence="5" id="KW-1003">Cell membrane</keyword>
<reference evidence="28" key="2">
    <citation type="submission" date="2018-10" db="UniProtKB">
        <authorList>
            <consortium name="EnsemblPlants"/>
        </authorList>
    </citation>
    <scope>IDENTIFICATION</scope>
</reference>
<reference evidence="28" key="1">
    <citation type="submission" date="2018-08" db="EMBL/GenBank/DDBJ databases">
        <authorList>
            <person name="Rossello M."/>
        </authorList>
    </citation>
    <scope>NUCLEOTIDE SEQUENCE [LARGE SCALE GENOMIC DNA]</scope>
    <source>
        <strain evidence="28">cv. Chinese Spring</strain>
    </source>
</reference>
<evidence type="ECO:0000256" key="2">
    <source>
        <dbReference type="ARBA" id="ARBA00004389"/>
    </source>
</evidence>
<feature type="signal peptide" evidence="26">
    <location>
        <begin position="1"/>
        <end position="20"/>
    </location>
</feature>
<dbReference type="InterPro" id="IPR000719">
    <property type="entry name" value="Prot_kinase_dom"/>
</dbReference>